<gene>
    <name evidence="1" type="ORF">AQJ11_38840</name>
</gene>
<sequence>MIDGDPFHDVDDLVRTAWVMRDGRVHRREDLVNAFPAGPSAPSGPAHADWLAVSRRLRREPCCSEHITGP</sequence>
<evidence type="ECO:0000313" key="1">
    <source>
        <dbReference type="EMBL" id="KUN17223.1"/>
    </source>
</evidence>
<proteinExistence type="predicted"/>
<name>A0A101PTM8_STRCK</name>
<dbReference type="AlphaFoldDB" id="A0A101PTM8"/>
<organism evidence="1 2">
    <name type="scientific">Streptomyces corchorusii</name>
    <name type="common">Streptomyces chibaensis</name>
    <dbReference type="NCBI Taxonomy" id="1903"/>
    <lineage>
        <taxon>Bacteria</taxon>
        <taxon>Bacillati</taxon>
        <taxon>Actinomycetota</taxon>
        <taxon>Actinomycetes</taxon>
        <taxon>Kitasatosporales</taxon>
        <taxon>Streptomycetaceae</taxon>
        <taxon>Streptomyces</taxon>
    </lineage>
</organism>
<dbReference type="InterPro" id="IPR011059">
    <property type="entry name" value="Metal-dep_hydrolase_composite"/>
</dbReference>
<evidence type="ECO:0000313" key="2">
    <source>
        <dbReference type="Proteomes" id="UP000053398"/>
    </source>
</evidence>
<dbReference type="GO" id="GO:0016810">
    <property type="term" value="F:hydrolase activity, acting on carbon-nitrogen (but not peptide) bonds"/>
    <property type="evidence" value="ECO:0007669"/>
    <property type="project" value="InterPro"/>
</dbReference>
<comment type="caution">
    <text evidence="1">The sequence shown here is derived from an EMBL/GenBank/DDBJ whole genome shotgun (WGS) entry which is preliminary data.</text>
</comment>
<dbReference type="SUPFAM" id="SSF51338">
    <property type="entry name" value="Composite domain of metallo-dependent hydrolases"/>
    <property type="match status" value="1"/>
</dbReference>
<reference evidence="1 2" key="1">
    <citation type="submission" date="2015-10" db="EMBL/GenBank/DDBJ databases">
        <title>Draft genome sequence of Streptomyces corchorusii DSM 40340, type strain for the species Streptomyces corchorusii.</title>
        <authorList>
            <person name="Ruckert C."/>
            <person name="Winkler A."/>
            <person name="Kalinowski J."/>
            <person name="Kampfer P."/>
            <person name="Glaeser S."/>
        </authorList>
    </citation>
    <scope>NUCLEOTIDE SEQUENCE [LARGE SCALE GENOMIC DNA]</scope>
    <source>
        <strain evidence="1 2">DSM 40340</strain>
    </source>
</reference>
<dbReference type="RefSeq" id="WP_059266488.1">
    <property type="nucleotide sequence ID" value="NZ_KQ948371.1"/>
</dbReference>
<accession>A0A101PTM8</accession>
<dbReference type="EMBL" id="LMWP01000050">
    <property type="protein sequence ID" value="KUN17223.1"/>
    <property type="molecule type" value="Genomic_DNA"/>
</dbReference>
<protein>
    <submittedName>
        <fullName evidence="1">Uncharacterized protein</fullName>
    </submittedName>
</protein>
<keyword evidence="2" id="KW-1185">Reference proteome</keyword>
<dbReference type="Proteomes" id="UP000053398">
    <property type="component" value="Unassembled WGS sequence"/>
</dbReference>